<dbReference type="Proteomes" id="UP001283361">
    <property type="component" value="Unassembled WGS sequence"/>
</dbReference>
<gene>
    <name evidence="1" type="ORF">RRG08_049010</name>
</gene>
<sequence>MFMKYPSSKQHICLTNNENRKRKTIKIPIEIGKHLAVMDGFEFGSLSNSFPVVLDACYSARGLPQVATAIDRAAHQRFLLGHGPVLVLPWGEQTLPTAPHRTASSPALGCGLYLQNPIVHLCCALFTNTHNVSLRAVSTRHDSAPTARYLEYVFTIICCRQTMKIDQMRIP</sequence>
<evidence type="ECO:0000313" key="2">
    <source>
        <dbReference type="Proteomes" id="UP001283361"/>
    </source>
</evidence>
<comment type="caution">
    <text evidence="1">The sequence shown here is derived from an EMBL/GenBank/DDBJ whole genome shotgun (WGS) entry which is preliminary data.</text>
</comment>
<keyword evidence="2" id="KW-1185">Reference proteome</keyword>
<proteinExistence type="predicted"/>
<reference evidence="1" key="1">
    <citation type="journal article" date="2023" name="G3 (Bethesda)">
        <title>A reference genome for the long-term kleptoplast-retaining sea slug Elysia crispata morphotype clarki.</title>
        <authorList>
            <person name="Eastman K.E."/>
            <person name="Pendleton A.L."/>
            <person name="Shaikh M.A."/>
            <person name="Suttiyut T."/>
            <person name="Ogas R."/>
            <person name="Tomko P."/>
            <person name="Gavelis G."/>
            <person name="Widhalm J.R."/>
            <person name="Wisecaver J.H."/>
        </authorList>
    </citation>
    <scope>NUCLEOTIDE SEQUENCE</scope>
    <source>
        <strain evidence="1">ECLA1</strain>
    </source>
</reference>
<evidence type="ECO:0000313" key="1">
    <source>
        <dbReference type="EMBL" id="KAK3704053.1"/>
    </source>
</evidence>
<dbReference type="AlphaFoldDB" id="A0AAE0XR46"/>
<dbReference type="EMBL" id="JAWDGP010007809">
    <property type="protein sequence ID" value="KAK3704053.1"/>
    <property type="molecule type" value="Genomic_DNA"/>
</dbReference>
<accession>A0AAE0XR46</accession>
<name>A0AAE0XR46_9GAST</name>
<organism evidence="1 2">
    <name type="scientific">Elysia crispata</name>
    <name type="common">lettuce slug</name>
    <dbReference type="NCBI Taxonomy" id="231223"/>
    <lineage>
        <taxon>Eukaryota</taxon>
        <taxon>Metazoa</taxon>
        <taxon>Spiralia</taxon>
        <taxon>Lophotrochozoa</taxon>
        <taxon>Mollusca</taxon>
        <taxon>Gastropoda</taxon>
        <taxon>Heterobranchia</taxon>
        <taxon>Euthyneura</taxon>
        <taxon>Panpulmonata</taxon>
        <taxon>Sacoglossa</taxon>
        <taxon>Placobranchoidea</taxon>
        <taxon>Plakobranchidae</taxon>
        <taxon>Elysia</taxon>
    </lineage>
</organism>
<protein>
    <submittedName>
        <fullName evidence="1">Uncharacterized protein</fullName>
    </submittedName>
</protein>